<evidence type="ECO:0000256" key="7">
    <source>
        <dbReference type="ARBA" id="ARBA00022888"/>
    </source>
</evidence>
<accession>D0MEN6</accession>
<dbReference type="InterPro" id="IPR033738">
    <property type="entry name" value="AsnB_N"/>
</dbReference>
<dbReference type="InterPro" id="IPR017932">
    <property type="entry name" value="GATase_2_dom"/>
</dbReference>
<dbReference type="OrthoDB" id="9763290at2"/>
<sequence>MCSIVGCVASESSSVEETLFLLRHTRHRGPDAVGLYADGEVIQDVRLEGLAARVQGQKARISLGHCRLEIVGGPAARQPMASCDGRLRLIHNGEIYNYQELRALLKGHRLQTRSDSEVLVHLIETYYRGDLAEAVQAVLPLLDGMYAFAVTDGQAVVVARDPFGKKPVYFTPTWPVRFASEAKALVAHTSSVLRLPPGHLLVIQENEVQVRQGVTLERPPINIQEESEALEAYADAFDQAIAKRTIGQRRVAVLLSGGVDSTLLAKALVDRGLEVTGYCVGQPEASDVQLVKRLARTLGLSVHVTELTPELVAAELPEIIRAIEMNGPVQVGAAIPMYLATKTAARDGHRVLYSGQAADELFAGYDWYREVLQREGPLALHARLWEDIDALYVDTLEREDRTSMAHSVELRAPFLDRDLLRVAMRMDPRLKLPDARAEGKWIHRRLAARRGVPEWIAFGAKVRAQDGASVGDVLEEVARQNLRSALPGKREMLCDYGSNYRYGVDPDSSPAIASLLYQVTRTHRIAIPRVQDARPGSVSLTRDRKARVVALTGN</sequence>
<dbReference type="GO" id="GO:0005829">
    <property type="term" value="C:cytosol"/>
    <property type="evidence" value="ECO:0007669"/>
    <property type="project" value="TreeGrafter"/>
</dbReference>
<feature type="binding site" evidence="12">
    <location>
        <begin position="354"/>
        <end position="355"/>
    </location>
    <ligand>
        <name>ATP</name>
        <dbReference type="ChEBI" id="CHEBI:30616"/>
    </ligand>
</feature>
<dbReference type="KEGG" id="rmr:Rmar_2386"/>
<dbReference type="Gene3D" id="3.60.20.10">
    <property type="entry name" value="Glutamine Phosphoribosylpyrophosphate, subunit 1, domain 1"/>
    <property type="match status" value="1"/>
</dbReference>
<evidence type="ECO:0000256" key="4">
    <source>
        <dbReference type="ARBA" id="ARBA00022605"/>
    </source>
</evidence>
<dbReference type="CDD" id="cd00712">
    <property type="entry name" value="AsnB"/>
    <property type="match status" value="1"/>
</dbReference>
<dbReference type="EMBL" id="CP001807">
    <property type="protein sequence ID" value="ACY49264.1"/>
    <property type="molecule type" value="Genomic_DNA"/>
</dbReference>
<dbReference type="InterPro" id="IPR029055">
    <property type="entry name" value="Ntn_hydrolases_N"/>
</dbReference>
<keyword evidence="8 11" id="KW-0315">Glutamine amidotransferase</keyword>
<evidence type="ECO:0000256" key="8">
    <source>
        <dbReference type="ARBA" id="ARBA00022962"/>
    </source>
</evidence>
<gene>
    <name evidence="14" type="ordered locus">Rmar_2386</name>
</gene>
<dbReference type="InterPro" id="IPR014729">
    <property type="entry name" value="Rossmann-like_a/b/a_fold"/>
</dbReference>
<feature type="binding site" evidence="12">
    <location>
        <position position="115"/>
    </location>
    <ligand>
        <name>L-glutamine</name>
        <dbReference type="ChEBI" id="CHEBI:58359"/>
    </ligand>
</feature>
<dbReference type="InterPro" id="IPR050795">
    <property type="entry name" value="Asn_Synthetase"/>
</dbReference>
<dbReference type="PIRSF" id="PIRSF001589">
    <property type="entry name" value="Asn_synthetase_glu-h"/>
    <property type="match status" value="1"/>
</dbReference>
<evidence type="ECO:0000256" key="11">
    <source>
        <dbReference type="PIRSR" id="PIRSR001589-1"/>
    </source>
</evidence>
<dbReference type="STRING" id="518766.Rmar_2386"/>
<dbReference type="GO" id="GO:0004066">
    <property type="term" value="F:asparagine synthase (glutamine-hydrolyzing) activity"/>
    <property type="evidence" value="ECO:0007669"/>
    <property type="project" value="UniProtKB-EC"/>
</dbReference>
<proteinExistence type="inferred from homology"/>
<keyword evidence="6 12" id="KW-0067">ATP-binding</keyword>
<keyword evidence="3" id="KW-0436">Ligase</keyword>
<dbReference type="EC" id="6.3.5.4" evidence="2"/>
<protein>
    <recommendedName>
        <fullName evidence="2">asparagine synthase (glutamine-hydrolyzing)</fullName>
        <ecNumber evidence="2">6.3.5.4</ecNumber>
    </recommendedName>
</protein>
<dbReference type="InterPro" id="IPR001962">
    <property type="entry name" value="Asn_synthase"/>
</dbReference>
<evidence type="ECO:0000256" key="2">
    <source>
        <dbReference type="ARBA" id="ARBA00012737"/>
    </source>
</evidence>
<dbReference type="GO" id="GO:0005524">
    <property type="term" value="F:ATP binding"/>
    <property type="evidence" value="ECO:0007669"/>
    <property type="project" value="UniProtKB-KW"/>
</dbReference>
<dbReference type="PANTHER" id="PTHR11772">
    <property type="entry name" value="ASPARAGINE SYNTHETASE"/>
    <property type="match status" value="1"/>
</dbReference>
<feature type="binding site" evidence="12">
    <location>
        <position position="280"/>
    </location>
    <ligand>
        <name>ATP</name>
        <dbReference type="ChEBI" id="CHEBI:30616"/>
    </ligand>
</feature>
<dbReference type="Gene3D" id="3.40.50.620">
    <property type="entry name" value="HUPs"/>
    <property type="match status" value="1"/>
</dbReference>
<comment type="similarity">
    <text evidence="1">Belongs to the asparagine synthetase family.</text>
</comment>
<keyword evidence="5 12" id="KW-0547">Nucleotide-binding</keyword>
<evidence type="ECO:0000259" key="13">
    <source>
        <dbReference type="PROSITE" id="PS51278"/>
    </source>
</evidence>
<evidence type="ECO:0000256" key="10">
    <source>
        <dbReference type="ARBA" id="ARBA00048741"/>
    </source>
</evidence>
<evidence type="ECO:0000256" key="6">
    <source>
        <dbReference type="ARBA" id="ARBA00022840"/>
    </source>
</evidence>
<dbReference type="NCBIfam" id="TIGR01536">
    <property type="entry name" value="asn_synth_AEB"/>
    <property type="match status" value="1"/>
</dbReference>
<keyword evidence="15" id="KW-1185">Reference proteome</keyword>
<feature type="domain" description="Glutamine amidotransferase type-2" evidence="13">
    <location>
        <begin position="2"/>
        <end position="206"/>
    </location>
</feature>
<comment type="catalytic activity">
    <reaction evidence="10">
        <text>L-aspartate + L-glutamine + ATP + H2O = L-asparagine + L-glutamate + AMP + diphosphate + H(+)</text>
        <dbReference type="Rhea" id="RHEA:12228"/>
        <dbReference type="ChEBI" id="CHEBI:15377"/>
        <dbReference type="ChEBI" id="CHEBI:15378"/>
        <dbReference type="ChEBI" id="CHEBI:29985"/>
        <dbReference type="ChEBI" id="CHEBI:29991"/>
        <dbReference type="ChEBI" id="CHEBI:30616"/>
        <dbReference type="ChEBI" id="CHEBI:33019"/>
        <dbReference type="ChEBI" id="CHEBI:58048"/>
        <dbReference type="ChEBI" id="CHEBI:58359"/>
        <dbReference type="ChEBI" id="CHEBI:456215"/>
        <dbReference type="EC" id="6.3.5.4"/>
    </reaction>
</comment>
<evidence type="ECO:0000313" key="14">
    <source>
        <dbReference type="EMBL" id="ACY49264.1"/>
    </source>
</evidence>
<dbReference type="Pfam" id="PF13537">
    <property type="entry name" value="GATase_7"/>
    <property type="match status" value="1"/>
</dbReference>
<keyword evidence="4 11" id="KW-0028">Amino-acid biosynthesis</keyword>
<evidence type="ECO:0000256" key="9">
    <source>
        <dbReference type="ARBA" id="ARBA00029440"/>
    </source>
</evidence>
<dbReference type="PANTHER" id="PTHR11772:SF2">
    <property type="entry name" value="ASPARAGINE SYNTHETASE [GLUTAMINE-HYDROLYZING]"/>
    <property type="match status" value="1"/>
</dbReference>
<dbReference type="RefSeq" id="WP_012844874.1">
    <property type="nucleotide sequence ID" value="NC_013501.1"/>
</dbReference>
<dbReference type="eggNOG" id="COG0367">
    <property type="taxonomic scope" value="Bacteria"/>
</dbReference>
<reference evidence="14 15" key="1">
    <citation type="journal article" date="2009" name="Stand. Genomic Sci.">
        <title>Complete genome sequence of Rhodothermus marinus type strain (R-10).</title>
        <authorList>
            <person name="Nolan M."/>
            <person name="Tindall B.J."/>
            <person name="Pomrenke H."/>
            <person name="Lapidus A."/>
            <person name="Copeland A."/>
            <person name="Glavina Del Rio T."/>
            <person name="Lucas S."/>
            <person name="Chen F."/>
            <person name="Tice H."/>
            <person name="Cheng J.F."/>
            <person name="Saunders E."/>
            <person name="Han C."/>
            <person name="Bruce D."/>
            <person name="Goodwin L."/>
            <person name="Chain P."/>
            <person name="Pitluck S."/>
            <person name="Ovchinikova G."/>
            <person name="Pati A."/>
            <person name="Ivanova N."/>
            <person name="Mavromatis K."/>
            <person name="Chen A."/>
            <person name="Palaniappan K."/>
            <person name="Land M."/>
            <person name="Hauser L."/>
            <person name="Chang Y.J."/>
            <person name="Jeffries C.D."/>
            <person name="Brettin T."/>
            <person name="Goker M."/>
            <person name="Bristow J."/>
            <person name="Eisen J.A."/>
            <person name="Markowitz V."/>
            <person name="Hugenholtz P."/>
            <person name="Kyrpides N.C."/>
            <person name="Klenk H.P."/>
            <person name="Detter J.C."/>
        </authorList>
    </citation>
    <scope>NUCLEOTIDE SEQUENCE [LARGE SCALE GENOMIC DNA]</scope>
    <source>
        <strain evidence="15">ATCC 43812 / DSM 4252 / R-10</strain>
    </source>
</reference>
<dbReference type="AlphaFoldDB" id="D0MEN6"/>
<evidence type="ECO:0000256" key="12">
    <source>
        <dbReference type="PIRSR" id="PIRSR001589-2"/>
    </source>
</evidence>
<feature type="binding site" evidence="12">
    <location>
        <position position="254"/>
    </location>
    <ligand>
        <name>ATP</name>
        <dbReference type="ChEBI" id="CHEBI:30616"/>
    </ligand>
</feature>
<dbReference type="CDD" id="cd01991">
    <property type="entry name" value="Asn_synthase_B_C"/>
    <property type="match status" value="1"/>
</dbReference>
<keyword evidence="7 11" id="KW-0061">Asparagine biosynthesis</keyword>
<dbReference type="PROSITE" id="PS51278">
    <property type="entry name" value="GATASE_TYPE_2"/>
    <property type="match status" value="1"/>
</dbReference>
<dbReference type="SUPFAM" id="SSF52402">
    <property type="entry name" value="Adenine nucleotide alpha hydrolases-like"/>
    <property type="match status" value="1"/>
</dbReference>
<dbReference type="Proteomes" id="UP000002221">
    <property type="component" value="Chromosome"/>
</dbReference>
<feature type="active site" description="For GATase activity" evidence="11">
    <location>
        <position position="2"/>
    </location>
</feature>
<dbReference type="InterPro" id="IPR006426">
    <property type="entry name" value="Asn_synth_AEB"/>
</dbReference>
<comment type="pathway">
    <text evidence="9">Amino-acid biosynthesis.</text>
</comment>
<name>D0MEN6_RHOM4</name>
<dbReference type="GO" id="GO:0006529">
    <property type="term" value="P:asparagine biosynthetic process"/>
    <property type="evidence" value="ECO:0007669"/>
    <property type="project" value="UniProtKB-KW"/>
</dbReference>
<evidence type="ECO:0000313" key="15">
    <source>
        <dbReference type="Proteomes" id="UP000002221"/>
    </source>
</evidence>
<evidence type="ECO:0000256" key="1">
    <source>
        <dbReference type="ARBA" id="ARBA00005752"/>
    </source>
</evidence>
<dbReference type="HOGENOM" id="CLU_014658_4_0_10"/>
<dbReference type="SUPFAM" id="SSF56235">
    <property type="entry name" value="N-terminal nucleophile aminohydrolases (Ntn hydrolases)"/>
    <property type="match status" value="1"/>
</dbReference>
<organism evidence="14 15">
    <name type="scientific">Rhodothermus marinus (strain ATCC 43812 / DSM 4252 / R-10)</name>
    <name type="common">Rhodothermus obamensis</name>
    <dbReference type="NCBI Taxonomy" id="518766"/>
    <lineage>
        <taxon>Bacteria</taxon>
        <taxon>Pseudomonadati</taxon>
        <taxon>Rhodothermota</taxon>
        <taxon>Rhodothermia</taxon>
        <taxon>Rhodothermales</taxon>
        <taxon>Rhodothermaceae</taxon>
        <taxon>Rhodothermus</taxon>
    </lineage>
</organism>
<evidence type="ECO:0000256" key="5">
    <source>
        <dbReference type="ARBA" id="ARBA00022741"/>
    </source>
</evidence>
<dbReference type="Pfam" id="PF00733">
    <property type="entry name" value="Asn_synthase"/>
    <property type="match status" value="2"/>
</dbReference>
<evidence type="ECO:0000256" key="3">
    <source>
        <dbReference type="ARBA" id="ARBA00022598"/>
    </source>
</evidence>